<dbReference type="InterPro" id="IPR036389">
    <property type="entry name" value="RNase_III_sf"/>
</dbReference>
<evidence type="ECO:0000313" key="3">
    <source>
        <dbReference type="Proteomes" id="UP000661280"/>
    </source>
</evidence>
<evidence type="ECO:0000256" key="1">
    <source>
        <dbReference type="SAM" id="MobiDB-lite"/>
    </source>
</evidence>
<dbReference type="SUPFAM" id="SSF69065">
    <property type="entry name" value="RNase III domain-like"/>
    <property type="match status" value="1"/>
</dbReference>
<name>A0A7R7ZZZ3_ASPKA</name>
<reference evidence="2" key="1">
    <citation type="submission" date="2021-01" db="EMBL/GenBank/DDBJ databases">
        <authorList>
            <consortium name="Aspergillus luchuensis mut. kawachii IFO 4304 genome sequencing consortium"/>
            <person name="Kazuki M."/>
            <person name="Futagami T."/>
        </authorList>
    </citation>
    <scope>NUCLEOTIDE SEQUENCE</scope>
    <source>
        <strain evidence="2">IFO 4308</strain>
    </source>
</reference>
<gene>
    <name evidence="2" type="ORF">AKAW2_50143S</name>
</gene>
<feature type="region of interest" description="Disordered" evidence="1">
    <location>
        <begin position="229"/>
        <end position="262"/>
    </location>
</feature>
<dbReference type="GO" id="GO:0004525">
    <property type="term" value="F:ribonuclease III activity"/>
    <property type="evidence" value="ECO:0007669"/>
    <property type="project" value="InterPro"/>
</dbReference>
<evidence type="ECO:0008006" key="4">
    <source>
        <dbReference type="Google" id="ProtNLM"/>
    </source>
</evidence>
<dbReference type="OrthoDB" id="67027at2759"/>
<keyword evidence="3" id="KW-1185">Reference proteome</keyword>
<accession>A0A7R7ZZZ3</accession>
<dbReference type="AlphaFoldDB" id="A0A7R7ZZZ3"/>
<dbReference type="KEGG" id="aluc:AKAW2_50143S"/>
<dbReference type="GO" id="GO:0006396">
    <property type="term" value="P:RNA processing"/>
    <property type="evidence" value="ECO:0007669"/>
    <property type="project" value="InterPro"/>
</dbReference>
<organism evidence="2 3">
    <name type="scientific">Aspergillus kawachii</name>
    <name type="common">White koji mold</name>
    <name type="synonym">Aspergillus awamori var. kawachi</name>
    <dbReference type="NCBI Taxonomy" id="1069201"/>
    <lineage>
        <taxon>Eukaryota</taxon>
        <taxon>Fungi</taxon>
        <taxon>Dikarya</taxon>
        <taxon>Ascomycota</taxon>
        <taxon>Pezizomycotina</taxon>
        <taxon>Eurotiomycetes</taxon>
        <taxon>Eurotiomycetidae</taxon>
        <taxon>Eurotiales</taxon>
        <taxon>Aspergillaceae</taxon>
        <taxon>Aspergillus</taxon>
        <taxon>Aspergillus subgen. Circumdati</taxon>
    </lineage>
</organism>
<sequence length="575" mass="64404">MATPHEPKIETLEKIIGHTFSLKHLIRLARTSAGANPDNYDGNRKLSQLGASLVDSVLAIIVFFIGGSRGKYYAAAKRTGIDDCIDYDKRTGPDSPEVLRKAINAIIAAVFLDTWNIKSTVVVILRIFFQTSGDRMFQELPSVSPATVEALVSISKMILALNAGVINPSVLIIEQSATTLEVSPMIHRFLEQGSKDPPLSSNAERIVTEKESVTESLSQFLREEIWSSDGDLSRNGTETEAEHDSMARISNGPNAPSTPKGVRWHAARENPTMTVKHPWLHLRRREGAGLQALMSPSCMNMSPPEYSYFSPAIMTRALQLEKGSLGNLIILLITIASPQSIVALREMMCCARAQKTVDSHRLAVNVTKRRRYEMIKELDQKNALLRLLRWYHLLELFEQCGGSRTRYSMGYVNMTSADFEHPKRGAGNPSRKDDAKVAQAMMKELFPDLSHTSPVYAQEYVAIKHYRKVGQRLYILTDRFGPGILGLTLDPTHESEISDTMLLNPRNETFRDFVDLLEESHGQWLRRCSDAAFLLLRPLLEFTLDSTAPFRLELTDPECICMQPKCSESLLKLIA</sequence>
<evidence type="ECO:0000313" key="2">
    <source>
        <dbReference type="EMBL" id="BCR99801.1"/>
    </source>
</evidence>
<dbReference type="EMBL" id="AP024429">
    <property type="protein sequence ID" value="BCR99801.1"/>
    <property type="molecule type" value="Genomic_DNA"/>
</dbReference>
<reference evidence="2" key="2">
    <citation type="submission" date="2021-02" db="EMBL/GenBank/DDBJ databases">
        <title>Aspergillus luchuensis mut. kawachii IFO 4304 genome sequence.</title>
        <authorList>
            <person name="Mori K."/>
            <person name="Kadooka C."/>
            <person name="Goto M."/>
            <person name="Futagami T."/>
        </authorList>
    </citation>
    <scope>NUCLEOTIDE SEQUENCE</scope>
    <source>
        <strain evidence="2">IFO 4308</strain>
    </source>
</reference>
<dbReference type="RefSeq" id="XP_041543564.1">
    <property type="nucleotide sequence ID" value="XM_041689928.1"/>
</dbReference>
<dbReference type="GeneID" id="64961123"/>
<dbReference type="Proteomes" id="UP000661280">
    <property type="component" value="Chromosome 5"/>
</dbReference>
<proteinExistence type="predicted"/>
<protein>
    <recommendedName>
        <fullName evidence="4">RNase III domain-containing protein</fullName>
    </recommendedName>
</protein>